<organism evidence="2 3">
    <name type="scientific">Subdoligranulum variabile</name>
    <dbReference type="NCBI Taxonomy" id="214851"/>
    <lineage>
        <taxon>Bacteria</taxon>
        <taxon>Bacillati</taxon>
        <taxon>Bacillota</taxon>
        <taxon>Clostridia</taxon>
        <taxon>Eubacteriales</taxon>
        <taxon>Oscillospiraceae</taxon>
        <taxon>Subdoligranulum</taxon>
    </lineage>
</organism>
<gene>
    <name evidence="2" type="ORF">KHY36_04270</name>
</gene>
<accession>A0A943HK30</accession>
<evidence type="ECO:0000313" key="2">
    <source>
        <dbReference type="EMBL" id="MBS5331730.1"/>
    </source>
</evidence>
<dbReference type="AlphaFoldDB" id="A0A943HK30"/>
<comment type="caution">
    <text evidence="2">The sequence shown here is derived from an EMBL/GenBank/DDBJ whole genome shotgun (WGS) entry which is preliminary data.</text>
</comment>
<evidence type="ECO:0000259" key="1">
    <source>
        <dbReference type="Pfam" id="PF26096"/>
    </source>
</evidence>
<sequence length="50" mass="5638">MRKYELIPMTGQKSFYGKAVVIVEDNGTETLYSYGTPIIKRLVSGELVKL</sequence>
<feature type="domain" description="DUF8033" evidence="1">
    <location>
        <begin position="7"/>
        <end position="39"/>
    </location>
</feature>
<protein>
    <recommendedName>
        <fullName evidence="1">DUF8033 domain-containing protein</fullName>
    </recommendedName>
</protein>
<name>A0A943HK30_9FIRM</name>
<dbReference type="EMBL" id="JAGZGG010000006">
    <property type="protein sequence ID" value="MBS5331730.1"/>
    <property type="molecule type" value="Genomic_DNA"/>
</dbReference>
<dbReference type="InterPro" id="IPR058346">
    <property type="entry name" value="DUF8033"/>
</dbReference>
<dbReference type="Proteomes" id="UP000759273">
    <property type="component" value="Unassembled WGS sequence"/>
</dbReference>
<dbReference type="Pfam" id="PF26096">
    <property type="entry name" value="DUF8033"/>
    <property type="match status" value="1"/>
</dbReference>
<proteinExistence type="predicted"/>
<evidence type="ECO:0000313" key="3">
    <source>
        <dbReference type="Proteomes" id="UP000759273"/>
    </source>
</evidence>
<reference evidence="2" key="1">
    <citation type="submission" date="2021-02" db="EMBL/GenBank/DDBJ databases">
        <title>Infant gut strain persistence is associated with maternal origin, phylogeny, and functional potential including surface adhesion and iron acquisition.</title>
        <authorList>
            <person name="Lou Y.C."/>
        </authorList>
    </citation>
    <scope>NUCLEOTIDE SEQUENCE</scope>
    <source>
        <strain evidence="2">L3_101_000M1_dasL3_101_000M1_concoct_87</strain>
    </source>
</reference>